<evidence type="ECO:0000313" key="4">
    <source>
        <dbReference type="Proteomes" id="UP000716291"/>
    </source>
</evidence>
<protein>
    <recommendedName>
        <fullName evidence="2">CCHC-type domain-containing protein</fullName>
    </recommendedName>
</protein>
<keyword evidence="4" id="KW-1185">Reference proteome</keyword>
<organism evidence="3 4">
    <name type="scientific">Rhizopus oryzae</name>
    <name type="common">Mucormycosis agent</name>
    <name type="synonym">Rhizopus arrhizus var. delemar</name>
    <dbReference type="NCBI Taxonomy" id="64495"/>
    <lineage>
        <taxon>Eukaryota</taxon>
        <taxon>Fungi</taxon>
        <taxon>Fungi incertae sedis</taxon>
        <taxon>Mucoromycota</taxon>
        <taxon>Mucoromycotina</taxon>
        <taxon>Mucoromycetes</taxon>
        <taxon>Mucorales</taxon>
        <taxon>Mucorineae</taxon>
        <taxon>Rhizopodaceae</taxon>
        <taxon>Rhizopus</taxon>
    </lineage>
</organism>
<reference evidence="3" key="1">
    <citation type="journal article" date="2020" name="Microb. Genom.">
        <title>Genetic diversity of clinical and environmental Mucorales isolates obtained from an investigation of mucormycosis cases among solid organ transplant recipients.</title>
        <authorList>
            <person name="Nguyen M.H."/>
            <person name="Kaul D."/>
            <person name="Muto C."/>
            <person name="Cheng S.J."/>
            <person name="Richter R.A."/>
            <person name="Bruno V.M."/>
            <person name="Liu G."/>
            <person name="Beyhan S."/>
            <person name="Sundermann A.J."/>
            <person name="Mounaud S."/>
            <person name="Pasculle A.W."/>
            <person name="Nierman W.C."/>
            <person name="Driscoll E."/>
            <person name="Cumbie R."/>
            <person name="Clancy C.J."/>
            <person name="Dupont C.L."/>
        </authorList>
    </citation>
    <scope>NUCLEOTIDE SEQUENCE</scope>
    <source>
        <strain evidence="3">GL11</strain>
    </source>
</reference>
<keyword evidence="1" id="KW-0479">Metal-binding</keyword>
<dbReference type="GO" id="GO:0003676">
    <property type="term" value="F:nucleic acid binding"/>
    <property type="evidence" value="ECO:0007669"/>
    <property type="project" value="InterPro"/>
</dbReference>
<dbReference type="EMBL" id="JAANQT010009325">
    <property type="protein sequence ID" value="KAG1277623.1"/>
    <property type="molecule type" value="Genomic_DNA"/>
</dbReference>
<keyword evidence="1" id="KW-0863">Zinc-finger</keyword>
<dbReference type="SUPFAM" id="SSF57756">
    <property type="entry name" value="Retrovirus zinc finger-like domains"/>
    <property type="match status" value="1"/>
</dbReference>
<name>A0A9P6WTE5_RHIOR</name>
<dbReference type="InterPro" id="IPR036875">
    <property type="entry name" value="Znf_CCHC_sf"/>
</dbReference>
<keyword evidence="1" id="KW-0862">Zinc</keyword>
<dbReference type="AlphaFoldDB" id="A0A9P6WTE5"/>
<evidence type="ECO:0000313" key="3">
    <source>
        <dbReference type="EMBL" id="KAG1277623.1"/>
    </source>
</evidence>
<gene>
    <name evidence="3" type="ORF">G6F64_014714</name>
</gene>
<sequence>MRSSYQQGRQQVRCFGCQGYGHIKSECPTWRKNGSDNRRGGRFARNNMNNNKTGHLNSVVPLKNQSSQAPLSHTSVNLDCDMDNDNLAKDQSYILNIENKETDLPLYEFGINVVPTTFRLVWLMMV</sequence>
<feature type="domain" description="CCHC-type" evidence="2">
    <location>
        <begin position="13"/>
        <end position="28"/>
    </location>
</feature>
<accession>A0A9P6WTE5</accession>
<proteinExistence type="predicted"/>
<dbReference type="Proteomes" id="UP000716291">
    <property type="component" value="Unassembled WGS sequence"/>
</dbReference>
<evidence type="ECO:0000256" key="1">
    <source>
        <dbReference type="PROSITE-ProRule" id="PRU00047"/>
    </source>
</evidence>
<dbReference type="Gene3D" id="4.10.60.10">
    <property type="entry name" value="Zinc finger, CCHC-type"/>
    <property type="match status" value="1"/>
</dbReference>
<evidence type="ECO:0000259" key="2">
    <source>
        <dbReference type="PROSITE" id="PS50158"/>
    </source>
</evidence>
<dbReference type="InterPro" id="IPR001878">
    <property type="entry name" value="Znf_CCHC"/>
</dbReference>
<dbReference type="PROSITE" id="PS50158">
    <property type="entry name" value="ZF_CCHC"/>
    <property type="match status" value="1"/>
</dbReference>
<comment type="caution">
    <text evidence="3">The sequence shown here is derived from an EMBL/GenBank/DDBJ whole genome shotgun (WGS) entry which is preliminary data.</text>
</comment>
<dbReference type="GO" id="GO:0008270">
    <property type="term" value="F:zinc ion binding"/>
    <property type="evidence" value="ECO:0007669"/>
    <property type="project" value="UniProtKB-KW"/>
</dbReference>